<evidence type="ECO:0000256" key="1">
    <source>
        <dbReference type="SAM" id="Phobius"/>
    </source>
</evidence>
<dbReference type="KEGG" id="pco:PHACADRAFT_46463"/>
<dbReference type="Pfam" id="PF20153">
    <property type="entry name" value="DUF6535"/>
    <property type="match status" value="1"/>
</dbReference>
<dbReference type="InterPro" id="IPR045338">
    <property type="entry name" value="DUF6535"/>
</dbReference>
<name>K5VL57_PHACS</name>
<organism evidence="3 4">
    <name type="scientific">Phanerochaete carnosa (strain HHB-10118-sp)</name>
    <name type="common">White-rot fungus</name>
    <name type="synonym">Peniophora carnosa</name>
    <dbReference type="NCBI Taxonomy" id="650164"/>
    <lineage>
        <taxon>Eukaryota</taxon>
        <taxon>Fungi</taxon>
        <taxon>Dikarya</taxon>
        <taxon>Basidiomycota</taxon>
        <taxon>Agaricomycotina</taxon>
        <taxon>Agaricomycetes</taxon>
        <taxon>Polyporales</taxon>
        <taxon>Phanerochaetaceae</taxon>
        <taxon>Phanerochaete</taxon>
    </lineage>
</organism>
<dbReference type="AlphaFoldDB" id="K5VL57"/>
<keyword evidence="1" id="KW-0472">Membrane</keyword>
<feature type="domain" description="DUF6535" evidence="2">
    <location>
        <begin position="1"/>
        <end position="95"/>
    </location>
</feature>
<proteinExistence type="predicted"/>
<keyword evidence="1" id="KW-1133">Transmembrane helix</keyword>
<feature type="transmembrane region" description="Helical" evidence="1">
    <location>
        <begin position="12"/>
        <end position="31"/>
    </location>
</feature>
<dbReference type="HOGENOM" id="CLU_134797_1_0_1"/>
<dbReference type="STRING" id="650164.K5VL57"/>
<feature type="transmembrane region" description="Helical" evidence="1">
    <location>
        <begin position="76"/>
        <end position="94"/>
    </location>
</feature>
<evidence type="ECO:0000259" key="2">
    <source>
        <dbReference type="Pfam" id="PF20153"/>
    </source>
</evidence>
<keyword evidence="4" id="KW-1185">Reference proteome</keyword>
<dbReference type="EMBL" id="JH930476">
    <property type="protein sequence ID" value="EKM52158.1"/>
    <property type="molecule type" value="Genomic_DNA"/>
</dbReference>
<dbReference type="Proteomes" id="UP000008370">
    <property type="component" value="Unassembled WGS sequence"/>
</dbReference>
<dbReference type="RefSeq" id="XP_007399283.1">
    <property type="nucleotide sequence ID" value="XM_007399221.1"/>
</dbReference>
<dbReference type="OrthoDB" id="2798795at2759"/>
<feature type="transmembrane region" description="Helical" evidence="1">
    <location>
        <begin position="100"/>
        <end position="124"/>
    </location>
</feature>
<accession>K5VL57</accession>
<dbReference type="InParanoid" id="K5VL57"/>
<feature type="non-terminal residue" evidence="3">
    <location>
        <position position="1"/>
    </location>
</feature>
<feature type="non-terminal residue" evidence="3">
    <location>
        <position position="143"/>
    </location>
</feature>
<evidence type="ECO:0000313" key="4">
    <source>
        <dbReference type="Proteomes" id="UP000008370"/>
    </source>
</evidence>
<sequence>FSPSTASRWINILFFLSLIFGLAAALFSILAKQWIREYLKWNSPLALPRENILVRQLRIEAWEDWQVSSVLSSIPILLELAMAFFLAGVVILLWTLDDIVARIITVFASLFLGAFATFTVMPIVSKRCPYKSPTAWACLVAAH</sequence>
<evidence type="ECO:0000313" key="3">
    <source>
        <dbReference type="EMBL" id="EKM52158.1"/>
    </source>
</evidence>
<reference evidence="3 4" key="1">
    <citation type="journal article" date="2012" name="BMC Genomics">
        <title>Comparative genomics of the white-rot fungi, Phanerochaete carnosa and P. chrysosporium, to elucidate the genetic basis of the distinct wood types they colonize.</title>
        <authorList>
            <person name="Suzuki H."/>
            <person name="MacDonald J."/>
            <person name="Syed K."/>
            <person name="Salamov A."/>
            <person name="Hori C."/>
            <person name="Aerts A."/>
            <person name="Henrissat B."/>
            <person name="Wiebenga A."/>
            <person name="vanKuyk P.A."/>
            <person name="Barry K."/>
            <person name="Lindquist E."/>
            <person name="LaButti K."/>
            <person name="Lapidus A."/>
            <person name="Lucas S."/>
            <person name="Coutinho P."/>
            <person name="Gong Y."/>
            <person name="Samejima M."/>
            <person name="Mahadevan R."/>
            <person name="Abou-Zaid M."/>
            <person name="de Vries R.P."/>
            <person name="Igarashi K."/>
            <person name="Yadav J.S."/>
            <person name="Grigoriev I.V."/>
            <person name="Master E.R."/>
        </authorList>
    </citation>
    <scope>NUCLEOTIDE SEQUENCE [LARGE SCALE GENOMIC DNA]</scope>
    <source>
        <strain evidence="3 4">HHB-10118-sp</strain>
    </source>
</reference>
<keyword evidence="1" id="KW-0812">Transmembrane</keyword>
<gene>
    <name evidence="3" type="ORF">PHACADRAFT_46463</name>
</gene>
<protein>
    <recommendedName>
        <fullName evidence="2">DUF6535 domain-containing protein</fullName>
    </recommendedName>
</protein>
<dbReference type="GeneID" id="18919893"/>